<evidence type="ECO:0000256" key="3">
    <source>
        <dbReference type="ARBA" id="ARBA00023027"/>
    </source>
</evidence>
<dbReference type="InterPro" id="IPR015590">
    <property type="entry name" value="Aldehyde_DH_dom"/>
</dbReference>
<comment type="caution">
    <text evidence="9">The sequence shown here is derived from an EMBL/GenBank/DDBJ whole genome shotgun (WGS) entry which is preliminary data.</text>
</comment>
<feature type="domain" description="Aldehyde dehydrogenase" evidence="8">
    <location>
        <begin position="8"/>
        <end position="436"/>
    </location>
</feature>
<sequence length="440" mass="48799">MEQTITSEIKSIFEKQVKHQWVLKKTSAQERIDKLQQLSDALVKFTPEIIEAAISDYDRPASEEQGQIDAVIGVIKHTSENLAEWMKPEVLPSDEQSKVQIMYEARGVVCVMGTWNSPLSTCVHPLVEAFAAGNCVVIKPSEMTPNYSLIIQKIMKTVFDEREVAVVLGDATVANELLEYPFNHFFFTGSPRVGKLVMAGAAKHLASITLELGGKSPVIIAPGADMQQAAQQLVFGKILMGGQLCICPDYLFVHEDDVPNFTANYEGVTKYMLYGEDGKIRESERTTIVNENHYNRLKGLFDDAIQKGAKVLCGGTFNDELRLIEPTVLGNMTDDMRITEEEVFGPITFIHTYKDVEEAIQYIQARPKPLALYIFSKDEQFQNKILNETSSGGVTINGIIMHNVHPGLPFGGVNNSGIGSFHGIHGFKALSHARSVYNIL</sequence>
<evidence type="ECO:0000256" key="7">
    <source>
        <dbReference type="RuleBase" id="RU003345"/>
    </source>
</evidence>
<dbReference type="OrthoDB" id="9762913at2"/>
<evidence type="ECO:0000313" key="9">
    <source>
        <dbReference type="EMBL" id="STX09551.1"/>
    </source>
</evidence>
<proteinExistence type="inferred from homology"/>
<protein>
    <recommendedName>
        <fullName evidence="4">Aldehyde dehydrogenase</fullName>
    </recommendedName>
</protein>
<dbReference type="SUPFAM" id="SSF53720">
    <property type="entry name" value="ALDH-like"/>
    <property type="match status" value="1"/>
</dbReference>
<dbReference type="PANTHER" id="PTHR43570">
    <property type="entry name" value="ALDEHYDE DEHYDROGENASE"/>
    <property type="match status" value="1"/>
</dbReference>
<dbReference type="Proteomes" id="UP000254330">
    <property type="component" value="Unassembled WGS sequence"/>
</dbReference>
<name>A0A8B4QA67_9BACL</name>
<dbReference type="Gene3D" id="3.40.309.10">
    <property type="entry name" value="Aldehyde Dehydrogenase, Chain A, domain 2"/>
    <property type="match status" value="1"/>
</dbReference>
<dbReference type="PANTHER" id="PTHR43570:SF20">
    <property type="entry name" value="ALDEHYDE DEHYDROGENASE ALDX-RELATED"/>
    <property type="match status" value="1"/>
</dbReference>
<evidence type="ECO:0000256" key="2">
    <source>
        <dbReference type="ARBA" id="ARBA00023002"/>
    </source>
</evidence>
<reference evidence="10 12" key="2">
    <citation type="submission" date="2019-03" db="EMBL/GenBank/DDBJ databases">
        <title>Genomic Encyclopedia of Type Strains, Phase IV (KMG-IV): sequencing the most valuable type-strain genomes for metagenomic binning, comparative biology and taxonomic classification.</title>
        <authorList>
            <person name="Goeker M."/>
        </authorList>
    </citation>
    <scope>NUCLEOTIDE SEQUENCE [LARGE SCALE GENOMIC DNA]</scope>
    <source>
        <strain evidence="10 12">DSM 20580</strain>
    </source>
</reference>
<dbReference type="InterPro" id="IPR012394">
    <property type="entry name" value="Aldehyde_DH_NAD(P)"/>
</dbReference>
<evidence type="ECO:0000313" key="10">
    <source>
        <dbReference type="EMBL" id="TDR39015.1"/>
    </source>
</evidence>
<evidence type="ECO:0000256" key="4">
    <source>
        <dbReference type="PIRNR" id="PIRNR036492"/>
    </source>
</evidence>
<dbReference type="EMBL" id="SNZG01000013">
    <property type="protein sequence ID" value="TDR39015.1"/>
    <property type="molecule type" value="Genomic_DNA"/>
</dbReference>
<dbReference type="PIRSF" id="PIRSF036492">
    <property type="entry name" value="ALDH"/>
    <property type="match status" value="1"/>
</dbReference>
<feature type="active site" evidence="5 6">
    <location>
        <position position="211"/>
    </location>
</feature>
<dbReference type="GO" id="GO:0004029">
    <property type="term" value="F:aldehyde dehydrogenase (NAD+) activity"/>
    <property type="evidence" value="ECO:0007669"/>
    <property type="project" value="TreeGrafter"/>
</dbReference>
<dbReference type="InterPro" id="IPR016161">
    <property type="entry name" value="Ald_DH/histidinol_DH"/>
</dbReference>
<gene>
    <name evidence="9" type="primary">calB_2</name>
    <name evidence="10" type="ORF">DFR61_1139</name>
    <name evidence="9" type="ORF">NCTC10597_01237</name>
</gene>
<accession>A0A8B4QA67</accession>
<dbReference type="PROSITE" id="PS00687">
    <property type="entry name" value="ALDEHYDE_DEHYDR_GLU"/>
    <property type="match status" value="1"/>
</dbReference>
<dbReference type="GO" id="GO:0005737">
    <property type="term" value="C:cytoplasm"/>
    <property type="evidence" value="ECO:0007669"/>
    <property type="project" value="TreeGrafter"/>
</dbReference>
<dbReference type="GO" id="GO:0006081">
    <property type="term" value="P:aldehyde metabolic process"/>
    <property type="evidence" value="ECO:0007669"/>
    <property type="project" value="InterPro"/>
</dbReference>
<dbReference type="EMBL" id="UGNP01000001">
    <property type="protein sequence ID" value="STX09551.1"/>
    <property type="molecule type" value="Genomic_DNA"/>
</dbReference>
<evidence type="ECO:0000259" key="8">
    <source>
        <dbReference type="Pfam" id="PF00171"/>
    </source>
</evidence>
<comment type="similarity">
    <text evidence="1 4 7">Belongs to the aldehyde dehydrogenase family.</text>
</comment>
<dbReference type="Pfam" id="PF00171">
    <property type="entry name" value="Aldedh"/>
    <property type="match status" value="1"/>
</dbReference>
<dbReference type="InterPro" id="IPR016162">
    <property type="entry name" value="Ald_DH_N"/>
</dbReference>
<keyword evidence="12" id="KW-1185">Reference proteome</keyword>
<dbReference type="Proteomes" id="UP000294641">
    <property type="component" value="Unassembled WGS sequence"/>
</dbReference>
<evidence type="ECO:0000313" key="11">
    <source>
        <dbReference type="Proteomes" id="UP000254330"/>
    </source>
</evidence>
<dbReference type="Gene3D" id="3.40.605.10">
    <property type="entry name" value="Aldehyde Dehydrogenase, Chain A, domain 1"/>
    <property type="match status" value="1"/>
</dbReference>
<evidence type="ECO:0000256" key="6">
    <source>
        <dbReference type="PROSITE-ProRule" id="PRU10007"/>
    </source>
</evidence>
<dbReference type="InterPro" id="IPR016163">
    <property type="entry name" value="Ald_DH_C"/>
</dbReference>
<dbReference type="RefSeq" id="WP_109349426.1">
    <property type="nucleotide sequence ID" value="NZ_BJUE01000053.1"/>
</dbReference>
<reference evidence="9 11" key="1">
    <citation type="submission" date="2018-06" db="EMBL/GenBank/DDBJ databases">
        <authorList>
            <consortium name="Pathogen Informatics"/>
            <person name="Doyle S."/>
        </authorList>
    </citation>
    <scope>NUCLEOTIDE SEQUENCE [LARGE SCALE GENOMIC DNA]</scope>
    <source>
        <strain evidence="9 11">NCTC10597</strain>
    </source>
</reference>
<keyword evidence="2 4" id="KW-0560">Oxidoreductase</keyword>
<evidence type="ECO:0000256" key="5">
    <source>
        <dbReference type="PIRSR" id="PIRSR036492-1"/>
    </source>
</evidence>
<evidence type="ECO:0000313" key="12">
    <source>
        <dbReference type="Proteomes" id="UP000294641"/>
    </source>
</evidence>
<dbReference type="AlphaFoldDB" id="A0A8B4QA67"/>
<feature type="active site" evidence="5">
    <location>
        <position position="245"/>
    </location>
</feature>
<organism evidence="9 11">
    <name type="scientific">Kurthia zopfii</name>
    <dbReference type="NCBI Taxonomy" id="1650"/>
    <lineage>
        <taxon>Bacteria</taxon>
        <taxon>Bacillati</taxon>
        <taxon>Bacillota</taxon>
        <taxon>Bacilli</taxon>
        <taxon>Bacillales</taxon>
        <taxon>Caryophanaceae</taxon>
        <taxon>Kurthia</taxon>
    </lineage>
</organism>
<keyword evidence="3" id="KW-0520">NAD</keyword>
<evidence type="ECO:0000256" key="1">
    <source>
        <dbReference type="ARBA" id="ARBA00009986"/>
    </source>
</evidence>
<dbReference type="InterPro" id="IPR029510">
    <property type="entry name" value="Ald_DH_CS_GLU"/>
</dbReference>